<sequence length="560" mass="59019">MASSSKAGGSTGSRSNSKKKSGKKQQKQQDQGERSKSGFPSLSAKASAAAPATTSTFSNESFLTVDRSDGPQGIQFPASASASTIGSNANVSTTLSHLIAQERDSRTRTSSDASSSHRPASVIHASPAKSLLTASPGPTSSPFSTSLSVSPPSPRKHSYNPSATFASLDEDISDSGSAPGIAVSALVTSPASAGAGGALKSLQRVASRDRLKQEQAEQATARKEAKHTKKRHKKESKESDKHDGDTSAHAGPSSEPSADIDRRSIKSESGPAPPEPPSATQQEPALNYSSAHAEAERLIEADRIEAEQLEAHVVHHQGDRQAEVENEHRDTPQQLSAAFNPSYQPRTRKIERRQRTYSPAPSHPVKHTQSGSASSEEIPADETPAAIQVAEPDAENTQRSHQEWQAQLEADRARIGAAIGNMGKISGSSRGGESQPTGWRHWKRTNRSAEVGSLLHAGVSGPQVGLVWHGPGLSIPGKVHALANSAKSVFERVTKGDAARKEEGSEAQDQKDELGPMELLHMRSPLPLLVPHGAIEWATAALGAGVCMQVIGWALGGRDA</sequence>
<keyword evidence="3" id="KW-1185">Reference proteome</keyword>
<reference evidence="2" key="1">
    <citation type="submission" date="2016-04" db="EMBL/GenBank/DDBJ databases">
        <authorList>
            <person name="Nguyen H.D."/>
            <person name="Samba Siva P."/>
            <person name="Cullis J."/>
            <person name="Levesque C.A."/>
            <person name="Hambleton S."/>
        </authorList>
    </citation>
    <scope>NUCLEOTIDE SEQUENCE</scope>
    <source>
        <strain evidence="2">DAOMC 236422</strain>
    </source>
</reference>
<feature type="compositionally biased region" description="Basic residues" evidence="1">
    <location>
        <begin position="224"/>
        <end position="234"/>
    </location>
</feature>
<feature type="compositionally biased region" description="Polar residues" evidence="1">
    <location>
        <begin position="426"/>
        <end position="437"/>
    </location>
</feature>
<feature type="compositionally biased region" description="Polar residues" evidence="1">
    <location>
        <begin position="332"/>
        <end position="345"/>
    </location>
</feature>
<evidence type="ECO:0000313" key="3">
    <source>
        <dbReference type="Proteomes" id="UP000078113"/>
    </source>
</evidence>
<feature type="compositionally biased region" description="Basic and acidic residues" evidence="1">
    <location>
        <begin position="100"/>
        <end position="109"/>
    </location>
</feature>
<feature type="compositionally biased region" description="Basic and acidic residues" evidence="1">
    <location>
        <begin position="206"/>
        <end position="223"/>
    </location>
</feature>
<name>A0A8X7NAJ0_9BASI</name>
<feature type="compositionally biased region" description="Polar residues" evidence="1">
    <location>
        <begin position="78"/>
        <end position="96"/>
    </location>
</feature>
<feature type="region of interest" description="Disordered" evidence="1">
    <location>
        <begin position="1"/>
        <end position="162"/>
    </location>
</feature>
<dbReference type="AlphaFoldDB" id="A0A8X7NAJ0"/>
<feature type="compositionally biased region" description="Basic and acidic residues" evidence="1">
    <location>
        <begin position="293"/>
        <end position="331"/>
    </location>
</feature>
<feature type="compositionally biased region" description="Basic residues" evidence="1">
    <location>
        <begin position="16"/>
        <end position="26"/>
    </location>
</feature>
<protein>
    <submittedName>
        <fullName evidence="2">Uncharacterized protein</fullName>
    </submittedName>
</protein>
<feature type="compositionally biased region" description="Basic and acidic residues" evidence="1">
    <location>
        <begin position="235"/>
        <end position="246"/>
    </location>
</feature>
<feature type="region of interest" description="Disordered" evidence="1">
    <location>
        <begin position="421"/>
        <end position="440"/>
    </location>
</feature>
<feature type="region of interest" description="Disordered" evidence="1">
    <location>
        <begin position="204"/>
        <end position="406"/>
    </location>
</feature>
<feature type="compositionally biased region" description="Low complexity" evidence="1">
    <location>
        <begin position="135"/>
        <end position="150"/>
    </location>
</feature>
<proteinExistence type="predicted"/>
<feature type="compositionally biased region" description="Low complexity" evidence="1">
    <location>
        <begin position="41"/>
        <end position="58"/>
    </location>
</feature>
<evidence type="ECO:0000256" key="1">
    <source>
        <dbReference type="SAM" id="MobiDB-lite"/>
    </source>
</evidence>
<feature type="compositionally biased region" description="Low complexity" evidence="1">
    <location>
        <begin position="110"/>
        <end position="121"/>
    </location>
</feature>
<dbReference type="Proteomes" id="UP000078113">
    <property type="component" value="Unassembled WGS sequence"/>
</dbReference>
<accession>A0A8X7NAJ0</accession>
<feature type="compositionally biased region" description="Low complexity" evidence="1">
    <location>
        <begin position="1"/>
        <end position="15"/>
    </location>
</feature>
<gene>
    <name evidence="2" type="ORF">A4X09_0g2874</name>
</gene>
<comment type="caution">
    <text evidence="2">The sequence shown here is derived from an EMBL/GenBank/DDBJ whole genome shotgun (WGS) entry which is preliminary data.</text>
</comment>
<evidence type="ECO:0000313" key="2">
    <source>
        <dbReference type="EMBL" id="KAE8269477.1"/>
    </source>
</evidence>
<reference evidence="2" key="2">
    <citation type="journal article" date="2019" name="IMA Fungus">
        <title>Genome sequencing and comparison of five Tilletia species to identify candidate genes for the detection of regulated species infecting wheat.</title>
        <authorList>
            <person name="Nguyen H.D.T."/>
            <person name="Sultana T."/>
            <person name="Kesanakurti P."/>
            <person name="Hambleton S."/>
        </authorList>
    </citation>
    <scope>NUCLEOTIDE SEQUENCE</scope>
    <source>
        <strain evidence="2">DAOMC 236422</strain>
    </source>
</reference>
<dbReference type="EMBL" id="LWDG02000092">
    <property type="protein sequence ID" value="KAE8269477.1"/>
    <property type="molecule type" value="Genomic_DNA"/>
</dbReference>
<organism evidence="2 3">
    <name type="scientific">Tilletia walkeri</name>
    <dbReference type="NCBI Taxonomy" id="117179"/>
    <lineage>
        <taxon>Eukaryota</taxon>
        <taxon>Fungi</taxon>
        <taxon>Dikarya</taxon>
        <taxon>Basidiomycota</taxon>
        <taxon>Ustilaginomycotina</taxon>
        <taxon>Exobasidiomycetes</taxon>
        <taxon>Tilletiales</taxon>
        <taxon>Tilletiaceae</taxon>
        <taxon>Tilletia</taxon>
    </lineage>
</organism>